<proteinExistence type="predicted"/>
<reference evidence="2" key="1">
    <citation type="submission" date="2022-12" db="EMBL/GenBank/DDBJ databases">
        <title>Gycomyces niveus sp.nov.,a novel actinomycete isolated from soil in Shouguan.</title>
        <authorList>
            <person name="Yang X."/>
        </authorList>
    </citation>
    <scope>NUCLEOTIDE SEQUENCE</scope>
    <source>
        <strain evidence="2">NEAU-A15</strain>
    </source>
</reference>
<dbReference type="EMBL" id="JAPZVP010000018">
    <property type="protein sequence ID" value="MDA1362014.1"/>
    <property type="molecule type" value="Genomic_DNA"/>
</dbReference>
<evidence type="ECO:0000313" key="2">
    <source>
        <dbReference type="EMBL" id="MDA1362014.1"/>
    </source>
</evidence>
<evidence type="ECO:0000256" key="1">
    <source>
        <dbReference type="SAM" id="Phobius"/>
    </source>
</evidence>
<evidence type="ECO:0000313" key="3">
    <source>
        <dbReference type="Proteomes" id="UP001146067"/>
    </source>
</evidence>
<organism evidence="2 3">
    <name type="scientific">Glycomyces luteolus</name>
    <dbReference type="NCBI Taxonomy" id="2670330"/>
    <lineage>
        <taxon>Bacteria</taxon>
        <taxon>Bacillati</taxon>
        <taxon>Actinomycetota</taxon>
        <taxon>Actinomycetes</taxon>
        <taxon>Glycomycetales</taxon>
        <taxon>Glycomycetaceae</taxon>
        <taxon>Glycomyces</taxon>
    </lineage>
</organism>
<comment type="caution">
    <text evidence="2">The sequence shown here is derived from an EMBL/GenBank/DDBJ whole genome shotgun (WGS) entry which is preliminary data.</text>
</comment>
<keyword evidence="1" id="KW-0812">Transmembrane</keyword>
<dbReference type="AlphaFoldDB" id="A0A9X3PG59"/>
<keyword evidence="1" id="KW-1133">Transmembrane helix</keyword>
<dbReference type="SUPFAM" id="SSF56300">
    <property type="entry name" value="Metallo-dependent phosphatases"/>
    <property type="match status" value="1"/>
</dbReference>
<gene>
    <name evidence="2" type="ORF">O1R50_20480</name>
</gene>
<dbReference type="Gene3D" id="3.60.21.10">
    <property type="match status" value="1"/>
</dbReference>
<feature type="transmembrane region" description="Helical" evidence="1">
    <location>
        <begin position="371"/>
        <end position="387"/>
    </location>
</feature>
<dbReference type="InterPro" id="IPR029052">
    <property type="entry name" value="Metallo-depent_PP-like"/>
</dbReference>
<protein>
    <submittedName>
        <fullName evidence="2">Metallophosphoesterase</fullName>
    </submittedName>
</protein>
<dbReference type="Proteomes" id="UP001146067">
    <property type="component" value="Unassembled WGS sequence"/>
</dbReference>
<feature type="transmembrane region" description="Helical" evidence="1">
    <location>
        <begin position="345"/>
        <end position="365"/>
    </location>
</feature>
<keyword evidence="1" id="KW-0472">Membrane</keyword>
<dbReference type="PANTHER" id="PTHR34211">
    <property type="entry name" value="CALCINEURIN-LIKE METALLO-PHOSPHOESTERASE SUPERFAMILY PROTEIN"/>
    <property type="match status" value="1"/>
</dbReference>
<accession>A0A9X3PG59</accession>
<feature type="transmembrane region" description="Helical" evidence="1">
    <location>
        <begin position="399"/>
        <end position="420"/>
    </location>
</feature>
<sequence>MSHRPKDLSPEQLRFRPQGPVRWLSPRTLLDTSMRFGLARVFGGYVDKREIIGGRPQGVYNHADTDELWIDYVADVGDGFNATYSVAYLMAQDHIEVGGERLPRGSVLVMGGDEVYPAGDWLEYEQRMKGPYEAANPGHPVSLYAIPGNHDWFDGLTAFARQFTEGRSVGGYRTVQKRSYFALELPHRWWLFAVDAQFDTHLDQTQIEYFRHAAERMREGDQVILCVPQPSWLWTEDDPRSFDRIDHFIRDVVAARGARVPLVITGDRHHYAHYEEVDGSRHLVTAGGGGAYLSPTHTLPEMLTAPRKSVPEPDARERDYVLAKEYPSKAKSMGYAFGIFARLPWLNKGFVALMAVVGLIATVSILEGTGTFVAVTAVLLGAGVGFAHPGQGSRTSRHYMLGGLHGLAQVALSWGGAQLIKMFDDVSLWTYLAYLPVAGLVGTWLVGLYLVVANRLGVNANELFAGMSVIDQKCFLRIKVAADGVTVYPIGLDRVARRWVADPEGRIKVAADGVTVYPIGLDRVARRWVADPEGAPTDSFIKPVDPLKPRLIEPGFAALHPGPRSSDVPPQHPVRRLVAQAGEWFKPG</sequence>
<name>A0A9X3PG59_9ACTN</name>
<dbReference type="PANTHER" id="PTHR34211:SF3">
    <property type="entry name" value="CALCINEURIN-LIKE METALLO-PHOSPHOESTERASE SUPERFAMILY PROTEIN"/>
    <property type="match status" value="1"/>
</dbReference>
<feature type="transmembrane region" description="Helical" evidence="1">
    <location>
        <begin position="432"/>
        <end position="452"/>
    </location>
</feature>
<keyword evidence="3" id="KW-1185">Reference proteome</keyword>
<dbReference type="RefSeq" id="WP_270112044.1">
    <property type="nucleotide sequence ID" value="NZ_JAPZVP010000018.1"/>
</dbReference>